<keyword evidence="2" id="KW-1185">Reference proteome</keyword>
<dbReference type="PANTHER" id="PTHR30458:SF0">
    <property type="entry name" value="1,2-PHENYLACETYL-COA EPOXIDASE, SUBUNIT C"/>
    <property type="match status" value="1"/>
</dbReference>
<dbReference type="Pfam" id="PF05138">
    <property type="entry name" value="PaaA_PaaC"/>
    <property type="match status" value="1"/>
</dbReference>
<accession>A0ABW1TRB5</accession>
<dbReference type="InterPro" id="IPR007814">
    <property type="entry name" value="PaaA_PaaC"/>
</dbReference>
<dbReference type="EMBL" id="JBHSRS010000004">
    <property type="protein sequence ID" value="MFC6280044.1"/>
    <property type="molecule type" value="Genomic_DNA"/>
</dbReference>
<dbReference type="InterPro" id="IPR012347">
    <property type="entry name" value="Ferritin-like"/>
</dbReference>
<gene>
    <name evidence="1" type="ORF">ACFQND_02195</name>
</gene>
<dbReference type="SUPFAM" id="SSF47240">
    <property type="entry name" value="Ferritin-like"/>
    <property type="match status" value="1"/>
</dbReference>
<name>A0ABW1TRB5_9BURK</name>
<dbReference type="Gene3D" id="1.20.1260.10">
    <property type="match status" value="1"/>
</dbReference>
<sequence>MTDAAVMGRPTTQIYKEHDPELPDELRTLLIRVMSKHLENATNPHYDKLLIKLWDRCLTLAPDPESKRLLAKLMMQEVEHGVITANILKGLGVDKVEIPIEQYLFNIPIDTWCDLCYFHALGDRVGMYVGENWGDVPYEPLRSVAPRLHRDETFHATLGYQNLTALCQTPEGLAEAQVLIKKWWPAALDMFGTSASRFSEKYVRWGIRQAGNEELRNQYITDTRPMLEQLGLVVPDDKANRQFL</sequence>
<dbReference type="InterPro" id="IPR009078">
    <property type="entry name" value="Ferritin-like_SF"/>
</dbReference>
<reference evidence="2" key="1">
    <citation type="journal article" date="2019" name="Int. J. Syst. Evol. Microbiol.">
        <title>The Global Catalogue of Microorganisms (GCM) 10K type strain sequencing project: providing services to taxonomists for standard genome sequencing and annotation.</title>
        <authorList>
            <consortium name="The Broad Institute Genomics Platform"/>
            <consortium name="The Broad Institute Genome Sequencing Center for Infectious Disease"/>
            <person name="Wu L."/>
            <person name="Ma J."/>
        </authorList>
    </citation>
    <scope>NUCLEOTIDE SEQUENCE [LARGE SCALE GENOMIC DNA]</scope>
    <source>
        <strain evidence="2">CCUG 39402</strain>
    </source>
</reference>
<dbReference type="RefSeq" id="WP_371438007.1">
    <property type="nucleotide sequence ID" value="NZ_JBHSRS010000004.1"/>
</dbReference>
<dbReference type="PANTHER" id="PTHR30458">
    <property type="entry name" value="PHENYLACETIC ACID DEGRADATION PROTEIN PAA"/>
    <property type="match status" value="1"/>
</dbReference>
<protein>
    <submittedName>
        <fullName evidence="1">Phenylacetic acid catabolic protein</fullName>
    </submittedName>
</protein>
<comment type="caution">
    <text evidence="1">The sequence shown here is derived from an EMBL/GenBank/DDBJ whole genome shotgun (WGS) entry which is preliminary data.</text>
</comment>
<evidence type="ECO:0000313" key="2">
    <source>
        <dbReference type="Proteomes" id="UP001596270"/>
    </source>
</evidence>
<dbReference type="Proteomes" id="UP001596270">
    <property type="component" value="Unassembled WGS sequence"/>
</dbReference>
<organism evidence="1 2">
    <name type="scientific">Polaromonas aquatica</name>
    <dbReference type="NCBI Taxonomy" id="332657"/>
    <lineage>
        <taxon>Bacteria</taxon>
        <taxon>Pseudomonadati</taxon>
        <taxon>Pseudomonadota</taxon>
        <taxon>Betaproteobacteria</taxon>
        <taxon>Burkholderiales</taxon>
        <taxon>Comamonadaceae</taxon>
        <taxon>Polaromonas</taxon>
    </lineage>
</organism>
<evidence type="ECO:0000313" key="1">
    <source>
        <dbReference type="EMBL" id="MFC6280044.1"/>
    </source>
</evidence>
<proteinExistence type="predicted"/>
<dbReference type="InterPro" id="IPR052703">
    <property type="entry name" value="Aromatic_CoA_ox/epox"/>
</dbReference>